<dbReference type="RefSeq" id="WP_379662258.1">
    <property type="nucleotide sequence ID" value="NZ_JBHUDG010000012.1"/>
</dbReference>
<feature type="domain" description="Calcineurin-like phosphoesterase N-terminal" evidence="3">
    <location>
        <begin position="49"/>
        <end position="130"/>
    </location>
</feature>
<dbReference type="InterPro" id="IPR004843">
    <property type="entry name" value="Calcineurin-like_PHP"/>
</dbReference>
<dbReference type="Gene3D" id="3.60.21.10">
    <property type="match status" value="1"/>
</dbReference>
<evidence type="ECO:0000313" key="4">
    <source>
        <dbReference type="EMBL" id="MFD1629880.1"/>
    </source>
</evidence>
<sequence>MKRKTRLIIILCFLFLACKKESPKNENNEYNPLPEEEFIQLSGDNNTYGKISDTDNKPVSGVIVSDGYTSVQTDAKGTYQFKRNTNARFVFYSTPSNYEINTESNETKIPSFHKRVDVDNNKIFRADFSLKKLEQPENNFTLICIGDPQTGSTAEVNRFKNETIADIKQTLNSINTPVLGLSMGDVVADKDDLLLPMKSLLGSMEMPVFTTIGNHDKFTRTGGIKDGNLFSDNYGPLNYSFNYGDVHFICLDNVKFSDSENYTYHISDEQITWITSDLKFVPKQKMIIIFYHIPIRNSNFTNKTALFNLFKDYKEVHLMSGHTHYNQNYIHTSPKNMYEHIHAAACGAWWKSTINGDGTPNGYAVYNINGPTIDNWYYKSVNYDKSFQLRLHWGNASFGGEYGNFGYGLSNKTLIANVWNADPDWKIEVYENGIKSGNMTLNTSLNKDAWSLGYHLGILNRNPTNYTTTTMHLYSYTLNNPNATVKVIATDRFGNIYEQDKITTDLLAAISYQ</sequence>
<dbReference type="Pfam" id="PF16370">
    <property type="entry name" value="MetallophosC"/>
    <property type="match status" value="1"/>
</dbReference>
<dbReference type="Proteomes" id="UP001597118">
    <property type="component" value="Unassembled WGS sequence"/>
</dbReference>
<feature type="domain" description="Calcineurin-like phosphoesterase C-terminal" evidence="2">
    <location>
        <begin position="339"/>
        <end position="497"/>
    </location>
</feature>
<comment type="caution">
    <text evidence="4">The sequence shown here is derived from an EMBL/GenBank/DDBJ whole genome shotgun (WGS) entry which is preliminary data.</text>
</comment>
<dbReference type="Pfam" id="PF00149">
    <property type="entry name" value="Metallophos"/>
    <property type="match status" value="1"/>
</dbReference>
<dbReference type="InterPro" id="IPR032285">
    <property type="entry name" value="Metallophos_N"/>
</dbReference>
<dbReference type="PROSITE" id="PS51257">
    <property type="entry name" value="PROKAR_LIPOPROTEIN"/>
    <property type="match status" value="1"/>
</dbReference>
<gene>
    <name evidence="4" type="ORF">ACFSAH_08330</name>
</gene>
<dbReference type="SUPFAM" id="SSF56300">
    <property type="entry name" value="Metallo-dependent phosphatases"/>
    <property type="match status" value="1"/>
</dbReference>
<dbReference type="EMBL" id="JBHUDG010000012">
    <property type="protein sequence ID" value="MFD1629880.1"/>
    <property type="molecule type" value="Genomic_DNA"/>
</dbReference>
<feature type="domain" description="Calcineurin-like phosphoesterase" evidence="1">
    <location>
        <begin position="141"/>
        <end position="325"/>
    </location>
</feature>
<dbReference type="InterPro" id="IPR008969">
    <property type="entry name" value="CarboxyPept-like_regulatory"/>
</dbReference>
<reference evidence="5" key="1">
    <citation type="journal article" date="2019" name="Int. J. Syst. Evol. Microbiol.">
        <title>The Global Catalogue of Microorganisms (GCM) 10K type strain sequencing project: providing services to taxonomists for standard genome sequencing and annotation.</title>
        <authorList>
            <consortium name="The Broad Institute Genomics Platform"/>
            <consortium name="The Broad Institute Genome Sequencing Center for Infectious Disease"/>
            <person name="Wu L."/>
            <person name="Ma J."/>
        </authorList>
    </citation>
    <scope>NUCLEOTIDE SEQUENCE [LARGE SCALE GENOMIC DNA]</scope>
    <source>
        <strain evidence="5">CCUG 53762</strain>
    </source>
</reference>
<name>A0ABW4IAU5_9SPHI</name>
<dbReference type="InterPro" id="IPR029052">
    <property type="entry name" value="Metallo-depent_PP-like"/>
</dbReference>
<dbReference type="SUPFAM" id="SSF49464">
    <property type="entry name" value="Carboxypeptidase regulatory domain-like"/>
    <property type="match status" value="1"/>
</dbReference>
<protein>
    <submittedName>
        <fullName evidence="4">Calcineurin-like phosphoesterase C-terminal domain-containing protein</fullName>
    </submittedName>
</protein>
<keyword evidence="5" id="KW-1185">Reference proteome</keyword>
<dbReference type="PANTHER" id="PTHR43143:SF1">
    <property type="entry name" value="SERINE_THREONINE-PROTEIN PHOSPHATASE CPPED1"/>
    <property type="match status" value="1"/>
</dbReference>
<evidence type="ECO:0000259" key="1">
    <source>
        <dbReference type="Pfam" id="PF00149"/>
    </source>
</evidence>
<dbReference type="InterPro" id="IPR051918">
    <property type="entry name" value="STPP_CPPED1"/>
</dbReference>
<organism evidence="4 5">
    <name type="scientific">Pseudopedobacter beijingensis</name>
    <dbReference type="NCBI Taxonomy" id="1207056"/>
    <lineage>
        <taxon>Bacteria</taxon>
        <taxon>Pseudomonadati</taxon>
        <taxon>Bacteroidota</taxon>
        <taxon>Sphingobacteriia</taxon>
        <taxon>Sphingobacteriales</taxon>
        <taxon>Sphingobacteriaceae</taxon>
        <taxon>Pseudopedobacter</taxon>
    </lineage>
</organism>
<evidence type="ECO:0000313" key="5">
    <source>
        <dbReference type="Proteomes" id="UP001597118"/>
    </source>
</evidence>
<evidence type="ECO:0000259" key="3">
    <source>
        <dbReference type="Pfam" id="PF16371"/>
    </source>
</evidence>
<proteinExistence type="predicted"/>
<dbReference type="InterPro" id="IPR032288">
    <property type="entry name" value="Metallophos_C"/>
</dbReference>
<dbReference type="PANTHER" id="PTHR43143">
    <property type="entry name" value="METALLOPHOSPHOESTERASE, CALCINEURIN SUPERFAMILY"/>
    <property type="match status" value="1"/>
</dbReference>
<evidence type="ECO:0000259" key="2">
    <source>
        <dbReference type="Pfam" id="PF16370"/>
    </source>
</evidence>
<accession>A0ABW4IAU5</accession>
<dbReference type="Pfam" id="PF16371">
    <property type="entry name" value="MetallophosN"/>
    <property type="match status" value="1"/>
</dbReference>